<feature type="domain" description="Methyl-accepting transducer" evidence="5">
    <location>
        <begin position="217"/>
        <end position="467"/>
    </location>
</feature>
<accession>A0ABT7L184</accession>
<evidence type="ECO:0000256" key="4">
    <source>
        <dbReference type="SAM" id="Phobius"/>
    </source>
</evidence>
<organism evidence="6 7">
    <name type="scientific">Aquibacillus rhizosphaerae</name>
    <dbReference type="NCBI Taxonomy" id="3051431"/>
    <lineage>
        <taxon>Bacteria</taxon>
        <taxon>Bacillati</taxon>
        <taxon>Bacillota</taxon>
        <taxon>Bacilli</taxon>
        <taxon>Bacillales</taxon>
        <taxon>Bacillaceae</taxon>
        <taxon>Aquibacillus</taxon>
    </lineage>
</organism>
<keyword evidence="4" id="KW-1133">Transmembrane helix</keyword>
<comment type="caution">
    <text evidence="6">The sequence shown here is derived from an EMBL/GenBank/DDBJ whole genome shotgun (WGS) entry which is preliminary data.</text>
</comment>
<feature type="transmembrane region" description="Helical" evidence="4">
    <location>
        <begin position="101"/>
        <end position="117"/>
    </location>
</feature>
<keyword evidence="7" id="KW-1185">Reference proteome</keyword>
<feature type="transmembrane region" description="Helical" evidence="4">
    <location>
        <begin position="25"/>
        <end position="46"/>
    </location>
</feature>
<feature type="transmembrane region" description="Helical" evidence="4">
    <location>
        <begin position="124"/>
        <end position="146"/>
    </location>
</feature>
<dbReference type="SUPFAM" id="SSF58104">
    <property type="entry name" value="Methyl-accepting chemotaxis protein (MCP) signaling domain"/>
    <property type="match status" value="1"/>
</dbReference>
<evidence type="ECO:0000259" key="5">
    <source>
        <dbReference type="PROSITE" id="PS50111"/>
    </source>
</evidence>
<gene>
    <name evidence="6" type="ORF">QQS35_00440</name>
</gene>
<dbReference type="PANTHER" id="PTHR32089:SF114">
    <property type="entry name" value="METHYL-ACCEPTING CHEMOTAXIS PROTEIN MCPB"/>
    <property type="match status" value="1"/>
</dbReference>
<protein>
    <submittedName>
        <fullName evidence="6">Methyl-accepting chemotaxis protein</fullName>
    </submittedName>
</protein>
<dbReference type="Proteomes" id="UP001235343">
    <property type="component" value="Unassembled WGS sequence"/>
</dbReference>
<dbReference type="InterPro" id="IPR004089">
    <property type="entry name" value="MCPsignal_dom"/>
</dbReference>
<dbReference type="Gene3D" id="1.10.287.950">
    <property type="entry name" value="Methyl-accepting chemotaxis protein"/>
    <property type="match status" value="1"/>
</dbReference>
<evidence type="ECO:0000313" key="6">
    <source>
        <dbReference type="EMBL" id="MDL4838942.1"/>
    </source>
</evidence>
<dbReference type="PROSITE" id="PS50111">
    <property type="entry name" value="CHEMOTAXIS_TRANSDUC_2"/>
    <property type="match status" value="1"/>
</dbReference>
<dbReference type="RefSeq" id="WP_285929705.1">
    <property type="nucleotide sequence ID" value="NZ_JASTZU010000001.1"/>
</dbReference>
<name>A0ABT7L184_9BACI</name>
<sequence>MFNRRKEIDAQLNFQELDMVKRNSAVNLALTIVSLLIITIITAAAAFTLPSLIILSITLAIWLPFIILHLTRKWIFYIKYIAIIGSALSTSYSVFTSPATTNFISIIYLVILALIYMDMKLSIFVNLYGFLLVCYMVSFQASILGLEEGSGVTYIIYYALISIVAFALLKISSNMIKQINTSREEAEQLAIDQEKQQKELQDLIATVSEKTQHITSNSEQSNIAFKEMNAAFQEIATGSSSQSNSTQNINESVSVMSSKLDEMGTTMKSLTEESVNSKELSETGQQQISSLTHTIEDFKGEIDGMSQEISQLIENLNETHQFSNTIKEIANQTSLLSLNASIEAARAGEHGKGFAVVADEIRKLAELSTDSAEKISEQLNAFSKQSDQTRNKMIQVAERMAESYEMTEETNNSFKQINTAIIKLNDLSVASDQLTQSINQSVKTISESTEELAAFSEESSASIQQVTATLDNCLDSNTDVLNNLKELESTLNKNL</sequence>
<keyword evidence="3" id="KW-0175">Coiled coil</keyword>
<feature type="coiled-coil region" evidence="3">
    <location>
        <begin position="176"/>
        <end position="206"/>
    </location>
</feature>
<feature type="transmembrane region" description="Helical" evidence="4">
    <location>
        <begin position="152"/>
        <end position="169"/>
    </location>
</feature>
<feature type="transmembrane region" description="Helical" evidence="4">
    <location>
        <begin position="77"/>
        <end position="95"/>
    </location>
</feature>
<keyword evidence="4" id="KW-0812">Transmembrane</keyword>
<reference evidence="6 7" key="1">
    <citation type="submission" date="2023-06" db="EMBL/GenBank/DDBJ databases">
        <title>Aquibacillus rhizosphaerae LR5S19.</title>
        <authorList>
            <person name="Sun J.-Q."/>
        </authorList>
    </citation>
    <scope>NUCLEOTIDE SEQUENCE [LARGE SCALE GENOMIC DNA]</scope>
    <source>
        <strain evidence="6 7">LR5S19</strain>
    </source>
</reference>
<dbReference type="PANTHER" id="PTHR32089">
    <property type="entry name" value="METHYL-ACCEPTING CHEMOTAXIS PROTEIN MCPB"/>
    <property type="match status" value="1"/>
</dbReference>
<keyword evidence="4" id="KW-0472">Membrane</keyword>
<evidence type="ECO:0000256" key="1">
    <source>
        <dbReference type="ARBA" id="ARBA00023224"/>
    </source>
</evidence>
<dbReference type="EMBL" id="JASTZU010000001">
    <property type="protein sequence ID" value="MDL4838942.1"/>
    <property type="molecule type" value="Genomic_DNA"/>
</dbReference>
<proteinExistence type="predicted"/>
<evidence type="ECO:0000256" key="2">
    <source>
        <dbReference type="PROSITE-ProRule" id="PRU00284"/>
    </source>
</evidence>
<evidence type="ECO:0000313" key="7">
    <source>
        <dbReference type="Proteomes" id="UP001235343"/>
    </source>
</evidence>
<dbReference type="Pfam" id="PF00015">
    <property type="entry name" value="MCPsignal"/>
    <property type="match status" value="1"/>
</dbReference>
<keyword evidence="1 2" id="KW-0807">Transducer</keyword>
<evidence type="ECO:0000256" key="3">
    <source>
        <dbReference type="SAM" id="Coils"/>
    </source>
</evidence>
<feature type="transmembrane region" description="Helical" evidence="4">
    <location>
        <begin position="52"/>
        <end position="70"/>
    </location>
</feature>
<dbReference type="SMART" id="SM00283">
    <property type="entry name" value="MA"/>
    <property type="match status" value="1"/>
</dbReference>